<dbReference type="PANTHER" id="PTHR23037">
    <property type="entry name" value="CYTOKINE RECEPTOR"/>
    <property type="match status" value="1"/>
</dbReference>
<keyword evidence="4 9" id="KW-1133">Transmembrane helix</keyword>
<gene>
    <name evidence="12" type="ORF">XNOV1_A022192</name>
</gene>
<keyword evidence="13" id="KW-1185">Reference proteome</keyword>
<dbReference type="InterPro" id="IPR013783">
    <property type="entry name" value="Ig-like_fold"/>
</dbReference>
<dbReference type="EMBL" id="OY660864">
    <property type="protein sequence ID" value="CAJ1048947.1"/>
    <property type="molecule type" value="Genomic_DNA"/>
</dbReference>
<comment type="subcellular location">
    <subcellularLocation>
        <location evidence="1">Membrane</location>
        <topology evidence="1">Single-pass type I membrane protein</topology>
    </subcellularLocation>
</comment>
<evidence type="ECO:0000256" key="7">
    <source>
        <dbReference type="ARBA" id="ARBA00023180"/>
    </source>
</evidence>
<feature type="domain" description="Fibronectin type-III" evidence="11">
    <location>
        <begin position="127"/>
        <end position="228"/>
    </location>
</feature>
<feature type="chain" id="PRO_5043897728" evidence="10">
    <location>
        <begin position="37"/>
        <end position="635"/>
    </location>
</feature>
<sequence length="635" mass="69446">MKTGGISQLIMGLWRGSGMRKTFAFLVLGNIAAVLALSGQGLDCTNDLEDFMFCHFEGKNCSEYNMTLLSNDRRDDQDCVFKQCIHGQCCCSMRMKYLVSGDTYKATVWKEGHSLESKTISITDTIKPKRPTITSVSENNGIFKVVWLTNTRSAIRYSLTAEVTYHEKGSKNKVSETVNQTNDNGENSYELQDLKPSTTYLVSVRSYTHWSKMYSDSSMPWEFTTPMSSGTLYLIIVISLSVAAVLITGAMYGCYVKFKTKWWDSVAKCPNPKLLVMHAREHEILKPVRPIISSICVEPLLDDNKPWLKDFQKDSSGGSLQQSSGISTGSSGFSYAETEPVNIIAKVQEARDKALATISLISPFTANLPSDVNKDGSLLCAPCSTNDVMPEDIGSGSSGFMNRTYSILLPNCTAQIAQIMSEAQTQNQMPCDSGYQSSEGVTVVTTYQQTPVCLLLTSPPEVSSLIPTDMSYQPCNADSGTFSYADASRSSSISSGTNTTASLDSVSRVEAACETCENENSEQVVVCDENPCYGSVPACSLSFPPVDFDYQPFQSVVEQPGMSLLKRTSDGAEKHFGGHPEDLSVKTPQSLFNNQAVTCPINDGQCFSEPPRPFLSLNSRDKSVPIVTDSGYQCV</sequence>
<keyword evidence="7" id="KW-0325">Glycoprotein</keyword>
<evidence type="ECO:0000313" key="13">
    <source>
        <dbReference type="Proteomes" id="UP001178508"/>
    </source>
</evidence>
<evidence type="ECO:0000256" key="10">
    <source>
        <dbReference type="SAM" id="SignalP"/>
    </source>
</evidence>
<feature type="transmembrane region" description="Helical" evidence="9">
    <location>
        <begin position="232"/>
        <end position="255"/>
    </location>
</feature>
<dbReference type="GO" id="GO:0004896">
    <property type="term" value="F:cytokine receptor activity"/>
    <property type="evidence" value="ECO:0007669"/>
    <property type="project" value="TreeGrafter"/>
</dbReference>
<name>A0AAV1EJX7_XYRNO</name>
<keyword evidence="3 10" id="KW-0732">Signal</keyword>
<dbReference type="GO" id="GO:0016064">
    <property type="term" value="P:immunoglobulin mediated immune response"/>
    <property type="evidence" value="ECO:0007669"/>
    <property type="project" value="TreeGrafter"/>
</dbReference>
<organism evidence="12 13">
    <name type="scientific">Xyrichtys novacula</name>
    <name type="common">Pearly razorfish</name>
    <name type="synonym">Hemipteronotus novacula</name>
    <dbReference type="NCBI Taxonomy" id="13765"/>
    <lineage>
        <taxon>Eukaryota</taxon>
        <taxon>Metazoa</taxon>
        <taxon>Chordata</taxon>
        <taxon>Craniata</taxon>
        <taxon>Vertebrata</taxon>
        <taxon>Euteleostomi</taxon>
        <taxon>Actinopterygii</taxon>
        <taxon>Neopterygii</taxon>
        <taxon>Teleostei</taxon>
        <taxon>Neoteleostei</taxon>
        <taxon>Acanthomorphata</taxon>
        <taxon>Eupercaria</taxon>
        <taxon>Labriformes</taxon>
        <taxon>Labridae</taxon>
        <taxon>Xyrichtys</taxon>
    </lineage>
</organism>
<dbReference type="Proteomes" id="UP001178508">
    <property type="component" value="Chromosome 1"/>
</dbReference>
<evidence type="ECO:0000313" key="12">
    <source>
        <dbReference type="EMBL" id="CAJ1048947.1"/>
    </source>
</evidence>
<keyword evidence="2 9" id="KW-0812">Transmembrane</keyword>
<dbReference type="InterPro" id="IPR003961">
    <property type="entry name" value="FN3_dom"/>
</dbReference>
<dbReference type="SUPFAM" id="SSF49265">
    <property type="entry name" value="Fibronectin type III"/>
    <property type="match status" value="2"/>
</dbReference>
<keyword evidence="5 9" id="KW-0472">Membrane</keyword>
<accession>A0AAV1EJX7</accession>
<proteinExistence type="predicted"/>
<dbReference type="PANTHER" id="PTHR23037:SF42">
    <property type="entry name" value="CYTOKINE RECEPTOR COMMON SUBUNIT GAMMA ISOFORM X1-RELATED"/>
    <property type="match status" value="1"/>
</dbReference>
<dbReference type="CDD" id="cd00063">
    <property type="entry name" value="FN3"/>
    <property type="match status" value="1"/>
</dbReference>
<dbReference type="PROSITE" id="PS50853">
    <property type="entry name" value="FN3"/>
    <property type="match status" value="1"/>
</dbReference>
<feature type="compositionally biased region" description="Low complexity" evidence="8">
    <location>
        <begin position="315"/>
        <end position="332"/>
    </location>
</feature>
<evidence type="ECO:0000256" key="3">
    <source>
        <dbReference type="ARBA" id="ARBA00022729"/>
    </source>
</evidence>
<protein>
    <submittedName>
        <fullName evidence="12">LOW QUALITY PROTEIN: uncharacterized protein LOC109981021</fullName>
    </submittedName>
</protein>
<evidence type="ECO:0000256" key="4">
    <source>
        <dbReference type="ARBA" id="ARBA00022989"/>
    </source>
</evidence>
<evidence type="ECO:0000256" key="1">
    <source>
        <dbReference type="ARBA" id="ARBA00004479"/>
    </source>
</evidence>
<dbReference type="AlphaFoldDB" id="A0AAV1EJX7"/>
<evidence type="ECO:0000259" key="11">
    <source>
        <dbReference type="PROSITE" id="PS50853"/>
    </source>
</evidence>
<reference evidence="12" key="1">
    <citation type="submission" date="2023-08" db="EMBL/GenBank/DDBJ databases">
        <authorList>
            <person name="Alioto T."/>
            <person name="Alioto T."/>
            <person name="Gomez Garrido J."/>
        </authorList>
    </citation>
    <scope>NUCLEOTIDE SEQUENCE</scope>
</reference>
<evidence type="ECO:0000256" key="5">
    <source>
        <dbReference type="ARBA" id="ARBA00023136"/>
    </source>
</evidence>
<evidence type="ECO:0000256" key="8">
    <source>
        <dbReference type="SAM" id="MobiDB-lite"/>
    </source>
</evidence>
<dbReference type="GO" id="GO:0009897">
    <property type="term" value="C:external side of plasma membrane"/>
    <property type="evidence" value="ECO:0007669"/>
    <property type="project" value="TreeGrafter"/>
</dbReference>
<feature type="signal peptide" evidence="10">
    <location>
        <begin position="1"/>
        <end position="36"/>
    </location>
</feature>
<evidence type="ECO:0000256" key="9">
    <source>
        <dbReference type="SAM" id="Phobius"/>
    </source>
</evidence>
<evidence type="ECO:0000256" key="6">
    <source>
        <dbReference type="ARBA" id="ARBA00023170"/>
    </source>
</evidence>
<evidence type="ECO:0000256" key="2">
    <source>
        <dbReference type="ARBA" id="ARBA00022692"/>
    </source>
</evidence>
<dbReference type="Pfam" id="PF00041">
    <property type="entry name" value="fn3"/>
    <property type="match status" value="1"/>
</dbReference>
<dbReference type="Gene3D" id="2.60.40.10">
    <property type="entry name" value="Immunoglobulins"/>
    <property type="match status" value="2"/>
</dbReference>
<dbReference type="InterPro" id="IPR036116">
    <property type="entry name" value="FN3_sf"/>
</dbReference>
<keyword evidence="6" id="KW-0675">Receptor</keyword>
<feature type="region of interest" description="Disordered" evidence="8">
    <location>
        <begin position="313"/>
        <end position="332"/>
    </location>
</feature>